<evidence type="ECO:0000256" key="2">
    <source>
        <dbReference type="ARBA" id="ARBA00023242"/>
    </source>
</evidence>
<comment type="caution">
    <text evidence="5">The sequence shown here is derived from an EMBL/GenBank/DDBJ whole genome shotgun (WGS) entry which is preliminary data.</text>
</comment>
<dbReference type="PANTHER" id="PTHR14087">
    <property type="entry name" value="THYMOCYTE NUCLEAR PROTEIN 1"/>
    <property type="match status" value="1"/>
</dbReference>
<feature type="region of interest" description="Disordered" evidence="3">
    <location>
        <begin position="1"/>
        <end position="143"/>
    </location>
</feature>
<evidence type="ECO:0000313" key="6">
    <source>
        <dbReference type="Proteomes" id="UP000838763"/>
    </source>
</evidence>
<dbReference type="Proteomes" id="UP000838763">
    <property type="component" value="Unassembled WGS sequence"/>
</dbReference>
<keyword evidence="6" id="KW-1185">Reference proteome</keyword>
<name>A0A9P1GWZ2_9PEZI</name>
<dbReference type="Pfam" id="PF01878">
    <property type="entry name" value="EVE"/>
    <property type="match status" value="1"/>
</dbReference>
<comment type="subcellular location">
    <subcellularLocation>
        <location evidence="1">Nucleus</location>
    </subcellularLocation>
</comment>
<dbReference type="InterPro" id="IPR002740">
    <property type="entry name" value="EVE_domain"/>
</dbReference>
<dbReference type="InterPro" id="IPR052181">
    <property type="entry name" value="5hmC_binding"/>
</dbReference>
<proteinExistence type="predicted"/>
<dbReference type="EMBL" id="CALLCH030000002">
    <property type="protein sequence ID" value="CAI4211455.1"/>
    <property type="molecule type" value="Genomic_DNA"/>
</dbReference>
<dbReference type="SUPFAM" id="SSF88697">
    <property type="entry name" value="PUA domain-like"/>
    <property type="match status" value="1"/>
</dbReference>
<dbReference type="OrthoDB" id="41445at2759"/>
<feature type="compositionally biased region" description="Basic and acidic residues" evidence="3">
    <location>
        <begin position="75"/>
        <end position="86"/>
    </location>
</feature>
<dbReference type="AlphaFoldDB" id="A0A9P1GWZ2"/>
<dbReference type="InterPro" id="IPR047197">
    <property type="entry name" value="THYN1-like_EVE"/>
</dbReference>
<evidence type="ECO:0000313" key="5">
    <source>
        <dbReference type="EMBL" id="CAI4211455.1"/>
    </source>
</evidence>
<dbReference type="Gene3D" id="3.10.590.10">
    <property type="entry name" value="ph1033 like domains"/>
    <property type="match status" value="1"/>
</dbReference>
<protein>
    <recommendedName>
        <fullName evidence="4">EVE domain-containing protein</fullName>
    </recommendedName>
</protein>
<organism evidence="5 6">
    <name type="scientific">Parascedosporium putredinis</name>
    <dbReference type="NCBI Taxonomy" id="1442378"/>
    <lineage>
        <taxon>Eukaryota</taxon>
        <taxon>Fungi</taxon>
        <taxon>Dikarya</taxon>
        <taxon>Ascomycota</taxon>
        <taxon>Pezizomycotina</taxon>
        <taxon>Sordariomycetes</taxon>
        <taxon>Hypocreomycetidae</taxon>
        <taxon>Microascales</taxon>
        <taxon>Microascaceae</taxon>
        <taxon>Parascedosporium</taxon>
    </lineage>
</organism>
<sequence length="267" mass="29084">MPPRKRQADTESAAPVAKRRSARQAQQQTVAAPEPAAAPKKNAKVGGAAASAKGRGSGKKAPRSKVEDDEEEEDKVPAREEHVEKKKKEKKKVAVAVEESGDADGAKKKKGGDKMTKEKKGKTADDGGTDGGKKATGGGRGFENGIDVRFSIDDLRARDKPEPWDGIRNYVARNNMKAMNAGDKAFFYHSNCKEPGIAGIMEIVKEYSEDKGARRPGTPYYDATATKEKNRWGLVHVQFVKKFAVPLTLKELREMGEAGSPWRACRC</sequence>
<dbReference type="GO" id="GO:0005634">
    <property type="term" value="C:nucleus"/>
    <property type="evidence" value="ECO:0007669"/>
    <property type="project" value="UniProtKB-SubCell"/>
</dbReference>
<dbReference type="InterPro" id="IPR015947">
    <property type="entry name" value="PUA-like_sf"/>
</dbReference>
<feature type="domain" description="EVE" evidence="4">
    <location>
        <begin position="150"/>
        <end position="255"/>
    </location>
</feature>
<gene>
    <name evidence="5" type="ORF">PPNO1_LOCUS1240</name>
</gene>
<dbReference type="CDD" id="cd21133">
    <property type="entry name" value="EVE"/>
    <property type="match status" value="1"/>
</dbReference>
<feature type="compositionally biased region" description="Basic and acidic residues" evidence="3">
    <location>
        <begin position="112"/>
        <end position="125"/>
    </location>
</feature>
<evidence type="ECO:0000256" key="3">
    <source>
        <dbReference type="SAM" id="MobiDB-lite"/>
    </source>
</evidence>
<keyword evidence="2" id="KW-0539">Nucleus</keyword>
<dbReference type="PANTHER" id="PTHR14087:SF7">
    <property type="entry name" value="THYMOCYTE NUCLEAR PROTEIN 1"/>
    <property type="match status" value="1"/>
</dbReference>
<evidence type="ECO:0000256" key="1">
    <source>
        <dbReference type="ARBA" id="ARBA00004123"/>
    </source>
</evidence>
<reference evidence="5" key="1">
    <citation type="submission" date="2022-11" db="EMBL/GenBank/DDBJ databases">
        <authorList>
            <person name="Scott C."/>
            <person name="Bruce N."/>
        </authorList>
    </citation>
    <scope>NUCLEOTIDE SEQUENCE</scope>
</reference>
<feature type="compositionally biased region" description="Low complexity" evidence="3">
    <location>
        <begin position="23"/>
        <end position="54"/>
    </location>
</feature>
<accession>A0A9P1GWZ2</accession>
<evidence type="ECO:0000259" key="4">
    <source>
        <dbReference type="Pfam" id="PF01878"/>
    </source>
</evidence>